<keyword evidence="3" id="KW-1185">Reference proteome</keyword>
<accession>A0A2A6BET1</accession>
<dbReference type="AlphaFoldDB" id="A0A2A6BET1"/>
<feature type="region of interest" description="Disordered" evidence="1">
    <location>
        <begin position="1"/>
        <end position="54"/>
    </location>
</feature>
<evidence type="ECO:0000313" key="2">
    <source>
        <dbReference type="EnsemblMetazoa" id="PPA00288.1"/>
    </source>
</evidence>
<proteinExistence type="predicted"/>
<gene>
    <name evidence="2" type="primary">WBGene00089842</name>
</gene>
<accession>A0A8R1Y751</accession>
<name>A0A2A6BET1_PRIPA</name>
<protein>
    <submittedName>
        <fullName evidence="2">Uncharacterized protein</fullName>
    </submittedName>
</protein>
<reference evidence="2" key="2">
    <citation type="submission" date="2022-06" db="UniProtKB">
        <authorList>
            <consortium name="EnsemblMetazoa"/>
        </authorList>
    </citation>
    <scope>IDENTIFICATION</scope>
    <source>
        <strain evidence="2">PS312</strain>
    </source>
</reference>
<evidence type="ECO:0000313" key="3">
    <source>
        <dbReference type="Proteomes" id="UP000005239"/>
    </source>
</evidence>
<reference evidence="3" key="1">
    <citation type="journal article" date="2008" name="Nat. Genet.">
        <title>The Pristionchus pacificus genome provides a unique perspective on nematode lifestyle and parasitism.</title>
        <authorList>
            <person name="Dieterich C."/>
            <person name="Clifton S.W."/>
            <person name="Schuster L.N."/>
            <person name="Chinwalla A."/>
            <person name="Delehaunty K."/>
            <person name="Dinkelacker I."/>
            <person name="Fulton L."/>
            <person name="Fulton R."/>
            <person name="Godfrey J."/>
            <person name="Minx P."/>
            <person name="Mitreva M."/>
            <person name="Roeseler W."/>
            <person name="Tian H."/>
            <person name="Witte H."/>
            <person name="Yang S.P."/>
            <person name="Wilson R.K."/>
            <person name="Sommer R.J."/>
        </authorList>
    </citation>
    <scope>NUCLEOTIDE SEQUENCE [LARGE SCALE GENOMIC DNA]</scope>
    <source>
        <strain evidence="3">PS312</strain>
    </source>
</reference>
<feature type="compositionally biased region" description="Basic and acidic residues" evidence="1">
    <location>
        <begin position="207"/>
        <end position="216"/>
    </location>
</feature>
<organism evidence="2 3">
    <name type="scientific">Pristionchus pacificus</name>
    <name type="common">Parasitic nematode worm</name>
    <dbReference type="NCBI Taxonomy" id="54126"/>
    <lineage>
        <taxon>Eukaryota</taxon>
        <taxon>Metazoa</taxon>
        <taxon>Ecdysozoa</taxon>
        <taxon>Nematoda</taxon>
        <taxon>Chromadorea</taxon>
        <taxon>Rhabditida</taxon>
        <taxon>Rhabditina</taxon>
        <taxon>Diplogasteromorpha</taxon>
        <taxon>Diplogasteroidea</taxon>
        <taxon>Neodiplogasteridae</taxon>
        <taxon>Pristionchus</taxon>
    </lineage>
</organism>
<feature type="region of interest" description="Disordered" evidence="1">
    <location>
        <begin position="119"/>
        <end position="216"/>
    </location>
</feature>
<dbReference type="Proteomes" id="UP000005239">
    <property type="component" value="Unassembled WGS sequence"/>
</dbReference>
<feature type="compositionally biased region" description="Acidic residues" evidence="1">
    <location>
        <begin position="119"/>
        <end position="131"/>
    </location>
</feature>
<evidence type="ECO:0000256" key="1">
    <source>
        <dbReference type="SAM" id="MobiDB-lite"/>
    </source>
</evidence>
<sequence length="216" mass="24709">MAPPGRKADAPKKDNNKEKKEKKRGESRASRLLKEMMKKKEEQDETRREEGQEVERSAALLDAAQDFLSLFDRYQEAAVATGVIKAEKKVKVDRSVFESTDDSMERMRVIRMEDLAFEELGSEEARLEDDELWRNGKGGEDPAGEEEENEEKSGEESEEDDEQEEGRKKKAAVARLEQSRVPEAIAKAINRLNKQGSRPGMKRRASEKHSPFRIDK</sequence>
<dbReference type="EnsemblMetazoa" id="PPA00288.1">
    <property type="protein sequence ID" value="PPA00288.1"/>
    <property type="gene ID" value="WBGene00089842"/>
</dbReference>